<protein>
    <submittedName>
        <fullName evidence="1">Uncharacterized protein</fullName>
    </submittedName>
</protein>
<dbReference type="Gramene" id="rna-AYBTSS11_LOCUS12882">
    <property type="protein sequence ID" value="CAJ1947862.1"/>
    <property type="gene ID" value="gene-AYBTSS11_LOCUS12882"/>
</dbReference>
<proteinExistence type="predicted"/>
<evidence type="ECO:0000313" key="2">
    <source>
        <dbReference type="Proteomes" id="UP001189624"/>
    </source>
</evidence>
<evidence type="ECO:0000313" key="1">
    <source>
        <dbReference type="EMBL" id="CAJ1947862.1"/>
    </source>
</evidence>
<dbReference type="AlphaFoldDB" id="A0AA86SJK3"/>
<gene>
    <name evidence="1" type="ORF">AYBTSS11_LOCUS12882</name>
</gene>
<keyword evidence="2" id="KW-1185">Reference proteome</keyword>
<sequence>MVLENSFHGLPSTIPVACCLSSLPCVCHHVLLVVIWLPHNHDAVPEHHSCITKDEVNCATNDAALCRTVRGLGRIECLGSPQNDGWRTLARSAWTLATTA</sequence>
<reference evidence="1" key="1">
    <citation type="submission" date="2023-10" db="EMBL/GenBank/DDBJ databases">
        <authorList>
            <person name="Domelevo Entfellner J.-B."/>
        </authorList>
    </citation>
    <scope>NUCLEOTIDE SEQUENCE</scope>
</reference>
<dbReference type="Proteomes" id="UP001189624">
    <property type="component" value="Chromosome 4"/>
</dbReference>
<accession>A0AA86SJK3</accession>
<dbReference type="EMBL" id="OY731401">
    <property type="protein sequence ID" value="CAJ1947862.1"/>
    <property type="molecule type" value="Genomic_DNA"/>
</dbReference>
<organism evidence="1 2">
    <name type="scientific">Sphenostylis stenocarpa</name>
    <dbReference type="NCBI Taxonomy" id="92480"/>
    <lineage>
        <taxon>Eukaryota</taxon>
        <taxon>Viridiplantae</taxon>
        <taxon>Streptophyta</taxon>
        <taxon>Embryophyta</taxon>
        <taxon>Tracheophyta</taxon>
        <taxon>Spermatophyta</taxon>
        <taxon>Magnoliopsida</taxon>
        <taxon>eudicotyledons</taxon>
        <taxon>Gunneridae</taxon>
        <taxon>Pentapetalae</taxon>
        <taxon>rosids</taxon>
        <taxon>fabids</taxon>
        <taxon>Fabales</taxon>
        <taxon>Fabaceae</taxon>
        <taxon>Papilionoideae</taxon>
        <taxon>50 kb inversion clade</taxon>
        <taxon>NPAAA clade</taxon>
        <taxon>indigoferoid/millettioid clade</taxon>
        <taxon>Phaseoleae</taxon>
        <taxon>Sphenostylis</taxon>
    </lineage>
</organism>
<name>A0AA86SJK3_9FABA</name>